<evidence type="ECO:0000256" key="1">
    <source>
        <dbReference type="ARBA" id="ARBA00004273"/>
    </source>
</evidence>
<comment type="subunit">
    <text evidence="15">F-type ATPases have 2 components, CF(1) - the catalytic core - and CF(0) - the membrane proton channel. CF(1) and CF(0) have multiple subunits.</text>
</comment>
<dbReference type="Pfam" id="PF05680">
    <property type="entry name" value="ATP-synt_E"/>
    <property type="match status" value="1"/>
</dbReference>
<keyword evidence="3 15" id="KW-0813">Transport</keyword>
<dbReference type="GO" id="GO:0005743">
    <property type="term" value="C:mitochondrial inner membrane"/>
    <property type="evidence" value="ECO:0007669"/>
    <property type="project" value="UniProtKB-SubCell"/>
</dbReference>
<evidence type="ECO:0000256" key="12">
    <source>
        <dbReference type="ARBA" id="ARBA00057306"/>
    </source>
</evidence>
<dbReference type="PANTHER" id="PTHR12427">
    <property type="entry name" value="ATP SYNTHASE E CHAIN, MITOCHONDRIAL"/>
    <property type="match status" value="1"/>
</dbReference>
<evidence type="ECO:0000256" key="9">
    <source>
        <dbReference type="ARBA" id="ARBA00023128"/>
    </source>
</evidence>
<dbReference type="PANTHER" id="PTHR12427:SF1">
    <property type="entry name" value="ATP SYNTHASE SUBUNIT E, MITOCHONDRIAL"/>
    <property type="match status" value="1"/>
</dbReference>
<comment type="similarity">
    <text evidence="2 15">Belongs to the ATPase e subunit family.</text>
</comment>
<keyword evidence="18" id="KW-1185">Reference proteome</keyword>
<evidence type="ECO:0000256" key="13">
    <source>
        <dbReference type="ARBA" id="ARBA00064647"/>
    </source>
</evidence>
<keyword evidence="6 15" id="KW-0999">Mitochondrion inner membrane</keyword>
<evidence type="ECO:0000256" key="15">
    <source>
        <dbReference type="RuleBase" id="RU367005"/>
    </source>
</evidence>
<evidence type="ECO:0000256" key="10">
    <source>
        <dbReference type="ARBA" id="ARBA00023136"/>
    </source>
</evidence>
<keyword evidence="10" id="KW-0472">Membrane</keyword>
<organism evidence="17 18">
    <name type="scientific">Zophobas morio</name>
    <dbReference type="NCBI Taxonomy" id="2755281"/>
    <lineage>
        <taxon>Eukaryota</taxon>
        <taxon>Metazoa</taxon>
        <taxon>Ecdysozoa</taxon>
        <taxon>Arthropoda</taxon>
        <taxon>Hexapoda</taxon>
        <taxon>Insecta</taxon>
        <taxon>Pterygota</taxon>
        <taxon>Neoptera</taxon>
        <taxon>Endopterygota</taxon>
        <taxon>Coleoptera</taxon>
        <taxon>Polyphaga</taxon>
        <taxon>Cucujiformia</taxon>
        <taxon>Tenebrionidae</taxon>
        <taxon>Zophobas</taxon>
    </lineage>
</organism>
<comment type="caution">
    <text evidence="17">The sequence shown here is derived from an EMBL/GenBank/DDBJ whole genome shotgun (WGS) entry which is preliminary data.</text>
</comment>
<comment type="subunit">
    <text evidence="13">Component of the ATP synthase complex composed at least of ATP5F1A/subunit alpha, ATP5F1B/subunit beta, ATP5MC1/subunit c (homooctomer), MT-ATP6/subunit a, MT-ATP8/subunit 8, ATP5ME/subunit e, ATP5MF/subunit f, ATP5MG/subunit g, ATP5MK/subunit k, ATP5MJ/subunit j, ATP5F1C/subunit gamma, ATP5F1D/subunit delta, ATP5F1E/subunit epsilon, ATP5PF/subunit F6, ATP5PB/subunit b, ATP5PD/subunit d, ATP5PO/subunit OSCP. ATP synthase complex consists of a soluble F(1) head domain (subunits alpha(3) and beta(3)) - the catalytic core - and a membrane F(0) domain - the membrane proton channel (subunits c, a, 8, e, f, g, k and j). These two domains are linked by a central stalk (subunits gamma, delta, and epsilon) rotating inside the F1 region and a stationary peripheral stalk (subunits F6, b, d, and OSCP).</text>
</comment>
<comment type="function">
    <text evidence="12 15">Subunit e, of the mitochondrial membrane ATP synthase complex (F(1)F(0) ATP synthase or Complex V) that produces ATP from ADP in the presence of a proton gradient across the membrane which is generated by electron transport complexes of the respiratory chain. ATP synthase complex consist of a soluble F(1) head domain - the catalytic core - and a membrane F(1) domain - the membrane proton channel. These two domains are linked by a central stalk rotating inside the F(1) region and a stationary peripheral stalk. During catalysis, ATP synthesis in the catalytic domain of F(1) is coupled via a rotary mechanism of the central stalk subunits to proton translocation. In vivo, can only synthesize ATP although its ATP hydrolase activity can be activated artificially in vitro. Part of the complex F(0) domain.</text>
</comment>
<keyword evidence="9 15" id="KW-0496">Mitochondrion</keyword>
<dbReference type="GO" id="GO:0045259">
    <property type="term" value="C:proton-transporting ATP synthase complex"/>
    <property type="evidence" value="ECO:0007669"/>
    <property type="project" value="UniProtKB-UniRule"/>
</dbReference>
<dbReference type="EMBL" id="JALNTZ010000008">
    <property type="protein sequence ID" value="KAJ3644300.1"/>
    <property type="molecule type" value="Genomic_DNA"/>
</dbReference>
<dbReference type="GO" id="GO:0015986">
    <property type="term" value="P:proton motive force-driven ATP synthesis"/>
    <property type="evidence" value="ECO:0007669"/>
    <property type="project" value="InterPro"/>
</dbReference>
<proteinExistence type="inferred from homology"/>
<evidence type="ECO:0000256" key="14">
    <source>
        <dbReference type="ARBA" id="ARBA00074682"/>
    </source>
</evidence>
<dbReference type="InterPro" id="IPR008386">
    <property type="entry name" value="ATP_synth_F0_esu_mt"/>
</dbReference>
<evidence type="ECO:0000256" key="3">
    <source>
        <dbReference type="ARBA" id="ARBA00022448"/>
    </source>
</evidence>
<reference evidence="17" key="1">
    <citation type="journal article" date="2023" name="G3 (Bethesda)">
        <title>Whole genome assemblies of Zophobas morio and Tenebrio molitor.</title>
        <authorList>
            <person name="Kaur S."/>
            <person name="Stinson S.A."/>
            <person name="diCenzo G.C."/>
        </authorList>
    </citation>
    <scope>NUCLEOTIDE SEQUENCE</scope>
    <source>
        <strain evidence="17">QUZm001</strain>
    </source>
</reference>
<keyword evidence="4 15" id="KW-0138">CF(0)</keyword>
<feature type="coiled-coil region" evidence="16">
    <location>
        <begin position="90"/>
        <end position="117"/>
    </location>
</feature>
<evidence type="ECO:0000256" key="6">
    <source>
        <dbReference type="ARBA" id="ARBA00022792"/>
    </source>
</evidence>
<dbReference type="Proteomes" id="UP001168821">
    <property type="component" value="Unassembled WGS sequence"/>
</dbReference>
<evidence type="ECO:0000256" key="2">
    <source>
        <dbReference type="ARBA" id="ARBA00007333"/>
    </source>
</evidence>
<keyword evidence="7" id="KW-0007">Acetylation</keyword>
<evidence type="ECO:0000256" key="8">
    <source>
        <dbReference type="ARBA" id="ARBA00023065"/>
    </source>
</evidence>
<dbReference type="GO" id="GO:0015078">
    <property type="term" value="F:proton transmembrane transporter activity"/>
    <property type="evidence" value="ECO:0007669"/>
    <property type="project" value="InterPro"/>
</dbReference>
<evidence type="ECO:0000256" key="7">
    <source>
        <dbReference type="ARBA" id="ARBA00022990"/>
    </source>
</evidence>
<evidence type="ECO:0000256" key="5">
    <source>
        <dbReference type="ARBA" id="ARBA00022781"/>
    </source>
</evidence>
<comment type="subcellular location">
    <subcellularLocation>
        <location evidence="1 15">Mitochondrion inner membrane</location>
    </subcellularLocation>
</comment>
<evidence type="ECO:0000256" key="4">
    <source>
        <dbReference type="ARBA" id="ARBA00022547"/>
    </source>
</evidence>
<keyword evidence="11 15" id="KW-0066">ATP synthesis</keyword>
<gene>
    <name evidence="17" type="ORF">Zmor_026966</name>
</gene>
<evidence type="ECO:0000256" key="16">
    <source>
        <dbReference type="SAM" id="Coils"/>
    </source>
</evidence>
<evidence type="ECO:0000313" key="18">
    <source>
        <dbReference type="Proteomes" id="UP001168821"/>
    </source>
</evidence>
<sequence length="131" mass="15333">MALSTGKLALYPICQSPDILSKHQQLRFMIQTFRHLPPVEQQGFIVSEVLLFIMEKPPLRVSPLIKFCRWTFLIVGIFYGASKQKFFAGREGSRREQAEKQKEMHDAELEMEKKIANEEEMAQLEKMFLQK</sequence>
<protein>
    <recommendedName>
        <fullName evidence="14 15">ATP synthase F(0) complex subunit e, mitochondrial</fullName>
    </recommendedName>
</protein>
<evidence type="ECO:0000313" key="17">
    <source>
        <dbReference type="EMBL" id="KAJ3644300.1"/>
    </source>
</evidence>
<keyword evidence="16" id="KW-0175">Coiled coil</keyword>
<evidence type="ECO:0000256" key="11">
    <source>
        <dbReference type="ARBA" id="ARBA00023310"/>
    </source>
</evidence>
<keyword evidence="5 15" id="KW-0375">Hydrogen ion transport</keyword>
<name>A0AA38M4Y8_9CUCU</name>
<keyword evidence="8 15" id="KW-0406">Ion transport</keyword>
<accession>A0AA38M4Y8</accession>
<dbReference type="AlphaFoldDB" id="A0AA38M4Y8"/>